<proteinExistence type="inferred from homology"/>
<keyword evidence="2" id="KW-0227">DNA damage</keyword>
<keyword evidence="6" id="KW-1185">Reference proteome</keyword>
<evidence type="ECO:0008006" key="7">
    <source>
        <dbReference type="Google" id="ProtNLM"/>
    </source>
</evidence>
<dbReference type="OrthoDB" id="255837at2759"/>
<dbReference type="EMBL" id="JTDF01008599">
    <property type="protein sequence ID" value="KAF8564473.1"/>
    <property type="molecule type" value="Genomic_DNA"/>
</dbReference>
<evidence type="ECO:0000313" key="6">
    <source>
        <dbReference type="Proteomes" id="UP000699462"/>
    </source>
</evidence>
<evidence type="ECO:0000256" key="2">
    <source>
        <dbReference type="ARBA" id="ARBA00022763"/>
    </source>
</evidence>
<dbReference type="GO" id="GO:0006281">
    <property type="term" value="P:DNA repair"/>
    <property type="evidence" value="ECO:0007669"/>
    <property type="project" value="UniProtKB-KW"/>
</dbReference>
<evidence type="ECO:0000256" key="4">
    <source>
        <dbReference type="SAM" id="MobiDB-lite"/>
    </source>
</evidence>
<keyword evidence="3" id="KW-0234">DNA repair</keyword>
<dbReference type="AlphaFoldDB" id="A0A8T0D9F4"/>
<feature type="compositionally biased region" description="Polar residues" evidence="4">
    <location>
        <begin position="1"/>
        <end position="10"/>
    </location>
</feature>
<feature type="region of interest" description="Disordered" evidence="4">
    <location>
        <begin position="1"/>
        <end position="62"/>
    </location>
</feature>
<name>A0A8T0D9F4_9TREM</name>
<comment type="caution">
    <text evidence="5">The sequence shown here is derived from an EMBL/GenBank/DDBJ whole genome shotgun (WGS) entry which is preliminary data.</text>
</comment>
<dbReference type="Pfam" id="PF07061">
    <property type="entry name" value="Swi5"/>
    <property type="match status" value="1"/>
</dbReference>
<dbReference type="InterPro" id="IPR010760">
    <property type="entry name" value="DNA-repair_Swi5"/>
</dbReference>
<evidence type="ECO:0000256" key="3">
    <source>
        <dbReference type="ARBA" id="ARBA00023204"/>
    </source>
</evidence>
<sequence length="144" mass="16140">MSTPSRSVRPSSGIHAPFKSPLRTTGNDAQLREGLSDVCRSPNTPNASKWTNRGSTLAHPEDCAGPCTIEEAGIDKEIARLTAKYMQNRTEPLDIEKELAVWRNRMHVYNEVKDACLEIFGRLAHAKGCLIRDLYDQFQLEPDD</sequence>
<evidence type="ECO:0000256" key="1">
    <source>
        <dbReference type="ARBA" id="ARBA00008060"/>
    </source>
</evidence>
<protein>
    <recommendedName>
        <fullName evidence="7">DNA repair protein SWI5 homolog</fullName>
    </recommendedName>
</protein>
<feature type="compositionally biased region" description="Polar residues" evidence="4">
    <location>
        <begin position="41"/>
        <end position="55"/>
    </location>
</feature>
<accession>A0A8T0D9F4</accession>
<reference evidence="5 6" key="1">
    <citation type="submission" date="2019-07" db="EMBL/GenBank/DDBJ databases">
        <title>Annotation for the trematode Paragonimus westermani.</title>
        <authorList>
            <person name="Choi Y.-J."/>
        </authorList>
    </citation>
    <scope>NUCLEOTIDE SEQUENCE [LARGE SCALE GENOMIC DNA]</scope>
    <source>
        <strain evidence="5">180907_Pwestermani</strain>
    </source>
</reference>
<comment type="similarity">
    <text evidence="1">Belongs to the SWI5/SAE3 family.</text>
</comment>
<evidence type="ECO:0000313" key="5">
    <source>
        <dbReference type="EMBL" id="KAF8564473.1"/>
    </source>
</evidence>
<dbReference type="Proteomes" id="UP000699462">
    <property type="component" value="Unassembled WGS sequence"/>
</dbReference>
<dbReference type="Gene3D" id="1.20.5.170">
    <property type="match status" value="1"/>
</dbReference>
<organism evidence="5 6">
    <name type="scientific">Paragonimus westermani</name>
    <dbReference type="NCBI Taxonomy" id="34504"/>
    <lineage>
        <taxon>Eukaryota</taxon>
        <taxon>Metazoa</taxon>
        <taxon>Spiralia</taxon>
        <taxon>Lophotrochozoa</taxon>
        <taxon>Platyhelminthes</taxon>
        <taxon>Trematoda</taxon>
        <taxon>Digenea</taxon>
        <taxon>Plagiorchiida</taxon>
        <taxon>Troglotremata</taxon>
        <taxon>Troglotrematidae</taxon>
        <taxon>Paragonimus</taxon>
    </lineage>
</organism>
<gene>
    <name evidence="5" type="ORF">P879_10713</name>
</gene>